<evidence type="ECO:0000256" key="8">
    <source>
        <dbReference type="ARBA" id="ARBA00022989"/>
    </source>
</evidence>
<dbReference type="GO" id="GO:0016036">
    <property type="term" value="P:cellular response to phosphate starvation"/>
    <property type="evidence" value="ECO:0007669"/>
    <property type="project" value="TreeGrafter"/>
</dbReference>
<keyword evidence="10 11" id="KW-0472">Membrane</keyword>
<dbReference type="SMART" id="SM00387">
    <property type="entry name" value="HATPase_c"/>
    <property type="match status" value="1"/>
</dbReference>
<evidence type="ECO:0000256" key="6">
    <source>
        <dbReference type="ARBA" id="ARBA00022692"/>
    </source>
</evidence>
<feature type="transmembrane region" description="Helical" evidence="11">
    <location>
        <begin position="16"/>
        <end position="36"/>
    </location>
</feature>
<organism evidence="13 14">
    <name type="scientific">Alkaliphilus pronyensis</name>
    <dbReference type="NCBI Taxonomy" id="1482732"/>
    <lineage>
        <taxon>Bacteria</taxon>
        <taxon>Bacillati</taxon>
        <taxon>Bacillota</taxon>
        <taxon>Clostridia</taxon>
        <taxon>Peptostreptococcales</taxon>
        <taxon>Natronincolaceae</taxon>
        <taxon>Alkaliphilus</taxon>
    </lineage>
</organism>
<dbReference type="PANTHER" id="PTHR45453">
    <property type="entry name" value="PHOSPHATE REGULON SENSOR PROTEIN PHOR"/>
    <property type="match status" value="1"/>
</dbReference>
<dbReference type="GO" id="GO:0005886">
    <property type="term" value="C:plasma membrane"/>
    <property type="evidence" value="ECO:0007669"/>
    <property type="project" value="UniProtKB-SubCell"/>
</dbReference>
<evidence type="ECO:0000256" key="4">
    <source>
        <dbReference type="ARBA" id="ARBA00022475"/>
    </source>
</evidence>
<keyword evidence="4" id="KW-1003">Cell membrane</keyword>
<name>A0A6I0F7M1_9FIRM</name>
<keyword evidence="7 13" id="KW-0418">Kinase</keyword>
<evidence type="ECO:0000256" key="10">
    <source>
        <dbReference type="ARBA" id="ARBA00023136"/>
    </source>
</evidence>
<gene>
    <name evidence="13" type="ORF">F8154_13830</name>
</gene>
<feature type="transmembrane region" description="Helical" evidence="11">
    <location>
        <begin position="42"/>
        <end position="61"/>
    </location>
</feature>
<evidence type="ECO:0000313" key="13">
    <source>
        <dbReference type="EMBL" id="KAB3530475.1"/>
    </source>
</evidence>
<evidence type="ECO:0000256" key="1">
    <source>
        <dbReference type="ARBA" id="ARBA00000085"/>
    </source>
</evidence>
<evidence type="ECO:0000259" key="12">
    <source>
        <dbReference type="PROSITE" id="PS50109"/>
    </source>
</evidence>
<evidence type="ECO:0000313" key="14">
    <source>
        <dbReference type="Proteomes" id="UP000432715"/>
    </source>
</evidence>
<dbReference type="InterPro" id="IPR036890">
    <property type="entry name" value="HATPase_C_sf"/>
</dbReference>
<dbReference type="InterPro" id="IPR003594">
    <property type="entry name" value="HATPase_dom"/>
</dbReference>
<keyword evidence="6 11" id="KW-0812">Transmembrane</keyword>
<feature type="domain" description="Histidine kinase" evidence="12">
    <location>
        <begin position="122"/>
        <end position="335"/>
    </location>
</feature>
<evidence type="ECO:0000256" key="2">
    <source>
        <dbReference type="ARBA" id="ARBA00004651"/>
    </source>
</evidence>
<protein>
    <recommendedName>
        <fullName evidence="3">histidine kinase</fullName>
        <ecNumber evidence="3">2.7.13.3</ecNumber>
    </recommendedName>
</protein>
<accession>A0A6I0F7M1</accession>
<dbReference type="SUPFAM" id="SSF55874">
    <property type="entry name" value="ATPase domain of HSP90 chaperone/DNA topoisomerase II/histidine kinase"/>
    <property type="match status" value="1"/>
</dbReference>
<dbReference type="EC" id="2.7.13.3" evidence="3"/>
<dbReference type="InterPro" id="IPR004358">
    <property type="entry name" value="Sig_transdc_His_kin-like_C"/>
</dbReference>
<dbReference type="InterPro" id="IPR050351">
    <property type="entry name" value="BphY/WalK/GraS-like"/>
</dbReference>
<dbReference type="Proteomes" id="UP000432715">
    <property type="component" value="Unassembled WGS sequence"/>
</dbReference>
<dbReference type="GO" id="GO:0000155">
    <property type="term" value="F:phosphorelay sensor kinase activity"/>
    <property type="evidence" value="ECO:0007669"/>
    <property type="project" value="TreeGrafter"/>
</dbReference>
<sequence length="340" mass="39239">MSLMELIIKVVRVKGLELITLILNSLIILLFFNLLYQNSELIYPLMLSGFIILVYFMIVTIKYRGFLEKLKESKVSPDYGLNNKDSGEEDVFNTIGYIHDYYLKKLHSLKQAISDRDNLFSQWIHNMKTSITVIDLASEKISLQPKDNRYLHDIKEENNMLKKNLEEALNVLRLQDFSRDYVTSSCSLRELVNHTINGKKRDFIYKGVFPKVDIDENTYVYTDKKWCGYMLEQILANAVKYSNSNIGNKIHIYEINSKDSTELIIKDEGIGIAKEELARVFEPFYTGGNGRKERRSTGIGLYMVRIIAKKLGHSVEIQSKVGAGTVVKITFYKNNTILNK</sequence>
<evidence type="ECO:0000256" key="7">
    <source>
        <dbReference type="ARBA" id="ARBA00022777"/>
    </source>
</evidence>
<dbReference type="OrthoDB" id="9780487at2"/>
<dbReference type="PANTHER" id="PTHR45453:SF2">
    <property type="entry name" value="HISTIDINE KINASE"/>
    <property type="match status" value="1"/>
</dbReference>
<dbReference type="EMBL" id="WBZC01000066">
    <property type="protein sequence ID" value="KAB3530475.1"/>
    <property type="molecule type" value="Genomic_DNA"/>
</dbReference>
<evidence type="ECO:0000256" key="5">
    <source>
        <dbReference type="ARBA" id="ARBA00022679"/>
    </source>
</evidence>
<evidence type="ECO:0000256" key="9">
    <source>
        <dbReference type="ARBA" id="ARBA00023012"/>
    </source>
</evidence>
<dbReference type="PRINTS" id="PR00344">
    <property type="entry name" value="BCTRLSENSOR"/>
</dbReference>
<keyword evidence="5" id="KW-0808">Transferase</keyword>
<keyword evidence="8 11" id="KW-1133">Transmembrane helix</keyword>
<dbReference type="Gene3D" id="3.30.565.10">
    <property type="entry name" value="Histidine kinase-like ATPase, C-terminal domain"/>
    <property type="match status" value="1"/>
</dbReference>
<dbReference type="GO" id="GO:0004721">
    <property type="term" value="F:phosphoprotein phosphatase activity"/>
    <property type="evidence" value="ECO:0007669"/>
    <property type="project" value="TreeGrafter"/>
</dbReference>
<dbReference type="PROSITE" id="PS50109">
    <property type="entry name" value="HIS_KIN"/>
    <property type="match status" value="1"/>
</dbReference>
<comment type="caution">
    <text evidence="13">The sequence shown here is derived from an EMBL/GenBank/DDBJ whole genome shotgun (WGS) entry which is preliminary data.</text>
</comment>
<comment type="catalytic activity">
    <reaction evidence="1">
        <text>ATP + protein L-histidine = ADP + protein N-phospho-L-histidine.</text>
        <dbReference type="EC" id="2.7.13.3"/>
    </reaction>
</comment>
<keyword evidence="14" id="KW-1185">Reference proteome</keyword>
<reference evidence="13 14" key="1">
    <citation type="submission" date="2019-10" db="EMBL/GenBank/DDBJ databases">
        <title>Alkaliphilus serpentinus sp. nov. and Alkaliphilus pronyensis sp. nov., two novel anaerobic alkaliphilic species isolated from the serpentinized-hosted hydrothermal field of the Prony Bay (New Caledonia).</title>
        <authorList>
            <person name="Postec A."/>
        </authorList>
    </citation>
    <scope>NUCLEOTIDE SEQUENCE [LARGE SCALE GENOMIC DNA]</scope>
    <source>
        <strain evidence="13 14">LacV</strain>
    </source>
</reference>
<dbReference type="AlphaFoldDB" id="A0A6I0F7M1"/>
<keyword evidence="9" id="KW-0902">Two-component regulatory system</keyword>
<evidence type="ECO:0000256" key="3">
    <source>
        <dbReference type="ARBA" id="ARBA00012438"/>
    </source>
</evidence>
<dbReference type="Pfam" id="PF02518">
    <property type="entry name" value="HATPase_c"/>
    <property type="match status" value="1"/>
</dbReference>
<dbReference type="InterPro" id="IPR005467">
    <property type="entry name" value="His_kinase_dom"/>
</dbReference>
<comment type="subcellular location">
    <subcellularLocation>
        <location evidence="2">Cell membrane</location>
        <topology evidence="2">Multi-pass membrane protein</topology>
    </subcellularLocation>
</comment>
<proteinExistence type="predicted"/>
<evidence type="ECO:0000256" key="11">
    <source>
        <dbReference type="SAM" id="Phobius"/>
    </source>
</evidence>